<feature type="compositionally biased region" description="Gly residues" evidence="2">
    <location>
        <begin position="337"/>
        <end position="352"/>
    </location>
</feature>
<dbReference type="Pfam" id="PF23096">
    <property type="entry name" value="HEAT_PSME4"/>
    <property type="match status" value="1"/>
</dbReference>
<feature type="domain" description="Proteasome activator complex subunit 4 C-terminal" evidence="3">
    <location>
        <begin position="540"/>
        <end position="627"/>
    </location>
</feature>
<evidence type="ECO:0000313" key="6">
    <source>
        <dbReference type="Proteomes" id="UP001328107"/>
    </source>
</evidence>
<evidence type="ECO:0008006" key="7">
    <source>
        <dbReference type="Google" id="ProtNLM"/>
    </source>
</evidence>
<dbReference type="GO" id="GO:0005829">
    <property type="term" value="C:cytosol"/>
    <property type="evidence" value="ECO:0007669"/>
    <property type="project" value="TreeGrafter"/>
</dbReference>
<evidence type="ECO:0000256" key="2">
    <source>
        <dbReference type="SAM" id="MobiDB-lite"/>
    </source>
</evidence>
<keyword evidence="6" id="KW-1185">Reference proteome</keyword>
<feature type="domain" description="Proteasome activator complex subunit 4-like HEAT repeat-like" evidence="4">
    <location>
        <begin position="4"/>
        <end position="171"/>
    </location>
</feature>
<dbReference type="InterPro" id="IPR035309">
    <property type="entry name" value="PSME4"/>
</dbReference>
<dbReference type="AlphaFoldDB" id="A0AAN5C7X0"/>
<protein>
    <recommendedName>
        <fullName evidence="7">HEAT domain-containing protein</fullName>
    </recommendedName>
</protein>
<reference evidence="6" key="1">
    <citation type="submission" date="2022-10" db="EMBL/GenBank/DDBJ databases">
        <title>Genome assembly of Pristionchus species.</title>
        <authorList>
            <person name="Yoshida K."/>
            <person name="Sommer R.J."/>
        </authorList>
    </citation>
    <scope>NUCLEOTIDE SEQUENCE [LARGE SCALE GENOMIC DNA]</scope>
    <source>
        <strain evidence="6">RS5460</strain>
    </source>
</reference>
<dbReference type="InterPro" id="IPR016024">
    <property type="entry name" value="ARM-type_fold"/>
</dbReference>
<evidence type="ECO:0000313" key="5">
    <source>
        <dbReference type="EMBL" id="GMR34070.1"/>
    </source>
</evidence>
<dbReference type="InterPro" id="IPR021843">
    <property type="entry name" value="PSME4_C"/>
</dbReference>
<dbReference type="InterPro" id="IPR055455">
    <property type="entry name" value="HEAT_PSME4"/>
</dbReference>
<dbReference type="EMBL" id="BTRK01000001">
    <property type="protein sequence ID" value="GMR34070.1"/>
    <property type="molecule type" value="Genomic_DNA"/>
</dbReference>
<dbReference type="Pfam" id="PF11919">
    <property type="entry name" value="PSME4_C"/>
    <property type="match status" value="1"/>
</dbReference>
<name>A0AAN5C7X0_9BILA</name>
<dbReference type="GO" id="GO:0010499">
    <property type="term" value="P:proteasomal ubiquitin-independent protein catabolic process"/>
    <property type="evidence" value="ECO:0007669"/>
    <property type="project" value="TreeGrafter"/>
</dbReference>
<feature type="region of interest" description="Disordered" evidence="2">
    <location>
        <begin position="286"/>
        <end position="358"/>
    </location>
</feature>
<organism evidence="5 6">
    <name type="scientific">Pristionchus mayeri</name>
    <dbReference type="NCBI Taxonomy" id="1317129"/>
    <lineage>
        <taxon>Eukaryota</taxon>
        <taxon>Metazoa</taxon>
        <taxon>Ecdysozoa</taxon>
        <taxon>Nematoda</taxon>
        <taxon>Chromadorea</taxon>
        <taxon>Rhabditida</taxon>
        <taxon>Rhabditina</taxon>
        <taxon>Diplogasteromorpha</taxon>
        <taxon>Diplogasteroidea</taxon>
        <taxon>Neodiplogasteridae</taxon>
        <taxon>Pristionchus</taxon>
    </lineage>
</organism>
<dbReference type="InterPro" id="IPR011989">
    <property type="entry name" value="ARM-like"/>
</dbReference>
<evidence type="ECO:0000259" key="3">
    <source>
        <dbReference type="Pfam" id="PF11919"/>
    </source>
</evidence>
<comment type="caution">
    <text evidence="5">The sequence shown here is derived from an EMBL/GenBank/DDBJ whole genome shotgun (WGS) entry which is preliminary data.</text>
</comment>
<dbReference type="PANTHER" id="PTHR32170">
    <property type="entry name" value="PROTEASOME ACTIVATOR COMPLEX SUBUNIT 4"/>
    <property type="match status" value="1"/>
</dbReference>
<dbReference type="GO" id="GO:0016607">
    <property type="term" value="C:nuclear speck"/>
    <property type="evidence" value="ECO:0007669"/>
    <property type="project" value="UniProtKB-SubCell"/>
</dbReference>
<dbReference type="GO" id="GO:0016504">
    <property type="term" value="F:peptidase activator activity"/>
    <property type="evidence" value="ECO:0007669"/>
    <property type="project" value="InterPro"/>
</dbReference>
<evidence type="ECO:0000259" key="4">
    <source>
        <dbReference type="Pfam" id="PF23096"/>
    </source>
</evidence>
<accession>A0AAN5C7X0</accession>
<dbReference type="SUPFAM" id="SSF48371">
    <property type="entry name" value="ARM repeat"/>
    <property type="match status" value="1"/>
</dbReference>
<feature type="compositionally biased region" description="Polar residues" evidence="2">
    <location>
        <begin position="326"/>
        <end position="336"/>
    </location>
</feature>
<dbReference type="Gene3D" id="1.25.10.10">
    <property type="entry name" value="Leucine-rich Repeat Variant"/>
    <property type="match status" value="1"/>
</dbReference>
<evidence type="ECO:0000256" key="1">
    <source>
        <dbReference type="ARBA" id="ARBA00004324"/>
    </source>
</evidence>
<dbReference type="PANTHER" id="PTHR32170:SF4">
    <property type="entry name" value="DUF3437 DOMAIN-CONTAINING PROTEIN-RELATED"/>
    <property type="match status" value="1"/>
</dbReference>
<gene>
    <name evidence="5" type="ORF">PMAYCL1PPCAC_04265</name>
</gene>
<sequence>MNGVDRVIIEWFSNRNNVHQLFEMTLVHLGETGDEFDTDLLNIVYYLLRNYPDAAASQLLPPLREALEKLLAGKHVHEGPKTKAVVNLELATQRLAAELFLGIAKGTKYLSFNVLDDLWKWMAPAVIAQFDHQNFQATHFWSSAFERLLTKEDMRRCWWLVEALIASFDARKTIAPDARWKPANRLSMFILASWRHSETLNRVLSMAFDQLVPVATSDGMRKAIAALIGDAMAISNHRSEFFAGVPERFRVRSLDEYLAQLALKAYKISRQASPILLANFDASEDKENRRPRMPAVPVKKEKDEVSEQFKELLSPTQPPSRAPLTPSMSQRTPSTPGSGGRARGRGGRGGGGKGEDLGQEKESMYARMLIETVFTFYDVSSRPVTEGIFKVLPLMCELAVENEAEDADIDHEHDIREDAETLVHQYMACIVLNEERACRMVETMEMIVKESSISTQRSSALKLLHVTVFSNIFLFDLMGESMRSRMHGIILSAMVDKELAVRREAGHCLCAFLHVGYFELSVTLESHFRSLLSSPSHAAKQAGCFGFAAIVRAFPDAFTVKVVPALHELCRLSSGAAKDVLVQHWATSALRDFRASHRDEWATDGAAVIGADLIYLIENELSPPYYV</sequence>
<dbReference type="Proteomes" id="UP001328107">
    <property type="component" value="Unassembled WGS sequence"/>
</dbReference>
<proteinExistence type="predicted"/>
<feature type="compositionally biased region" description="Basic and acidic residues" evidence="2">
    <location>
        <begin position="298"/>
        <end position="310"/>
    </location>
</feature>
<dbReference type="GO" id="GO:0070628">
    <property type="term" value="F:proteasome binding"/>
    <property type="evidence" value="ECO:0007669"/>
    <property type="project" value="InterPro"/>
</dbReference>
<comment type="subcellular location">
    <subcellularLocation>
        <location evidence="1">Nucleus speckle</location>
    </subcellularLocation>
</comment>